<evidence type="ECO:0000313" key="2">
    <source>
        <dbReference type="Proteomes" id="UP001304671"/>
    </source>
</evidence>
<reference evidence="1 2" key="1">
    <citation type="submission" date="2023-12" db="EMBL/GenBank/DDBJ databases">
        <title>Novel species of the genus Arcicella isolated from rivers.</title>
        <authorList>
            <person name="Lu H."/>
        </authorList>
    </citation>
    <scope>NUCLEOTIDE SEQUENCE [LARGE SCALE GENOMIC DNA]</scope>
    <source>
        <strain evidence="1 2">LMG 21963</strain>
    </source>
</reference>
<gene>
    <name evidence="1" type="ORF">VB264_05335</name>
</gene>
<accession>A0ABU5QK87</accession>
<protein>
    <submittedName>
        <fullName evidence="1">Uncharacterized protein</fullName>
    </submittedName>
</protein>
<organism evidence="1 2">
    <name type="scientific">Arcicella aquatica</name>
    <dbReference type="NCBI Taxonomy" id="217141"/>
    <lineage>
        <taxon>Bacteria</taxon>
        <taxon>Pseudomonadati</taxon>
        <taxon>Bacteroidota</taxon>
        <taxon>Cytophagia</taxon>
        <taxon>Cytophagales</taxon>
        <taxon>Flectobacillaceae</taxon>
        <taxon>Arcicella</taxon>
    </lineage>
</organism>
<evidence type="ECO:0000313" key="1">
    <source>
        <dbReference type="EMBL" id="MEA5257200.1"/>
    </source>
</evidence>
<keyword evidence="2" id="KW-1185">Reference proteome</keyword>
<name>A0ABU5QK87_9BACT</name>
<dbReference type="Proteomes" id="UP001304671">
    <property type="component" value="Unassembled WGS sequence"/>
</dbReference>
<dbReference type="EMBL" id="JAYFUL010000006">
    <property type="protein sequence ID" value="MEA5257200.1"/>
    <property type="molecule type" value="Genomic_DNA"/>
</dbReference>
<proteinExistence type="predicted"/>
<dbReference type="RefSeq" id="WP_323247421.1">
    <property type="nucleotide sequence ID" value="NZ_JAYFUL010000006.1"/>
</dbReference>
<sequence>MKFEGVGFYNEDLVPSEQGDAWQTVVELNVPKDFANRTLSINSMRGKTFIGLSTDRNGVTKVLGTVRQPLRLLACSLNVGTSTVNIKFGRLSKEPSFYAESVNVFLINSVLVTL</sequence>
<comment type="caution">
    <text evidence="1">The sequence shown here is derived from an EMBL/GenBank/DDBJ whole genome shotgun (WGS) entry which is preliminary data.</text>
</comment>